<dbReference type="InterPro" id="IPR012340">
    <property type="entry name" value="NA-bd_OB-fold"/>
</dbReference>
<evidence type="ECO:0000256" key="2">
    <source>
        <dbReference type="SAM" id="MobiDB-lite"/>
    </source>
</evidence>
<gene>
    <name evidence="4" type="ORF">AVDCRST_MAG45-2406</name>
</gene>
<feature type="domain" description="Rho RNA-BD" evidence="3">
    <location>
        <begin position="1"/>
        <end position="45"/>
    </location>
</feature>
<dbReference type="Pfam" id="PF07497">
    <property type="entry name" value="Rho_RNA_bind"/>
    <property type="match status" value="1"/>
</dbReference>
<dbReference type="AlphaFoldDB" id="A0A6J4TC16"/>
<organism evidence="4">
    <name type="scientific">uncultured Solirubrobacterales bacterium</name>
    <dbReference type="NCBI Taxonomy" id="768556"/>
    <lineage>
        <taxon>Bacteria</taxon>
        <taxon>Bacillati</taxon>
        <taxon>Actinomycetota</taxon>
        <taxon>Thermoleophilia</taxon>
        <taxon>Solirubrobacterales</taxon>
        <taxon>environmental samples</taxon>
    </lineage>
</organism>
<dbReference type="SUPFAM" id="SSF52540">
    <property type="entry name" value="P-loop containing nucleoside triphosphate hydrolases"/>
    <property type="match status" value="1"/>
</dbReference>
<dbReference type="InterPro" id="IPR027417">
    <property type="entry name" value="P-loop_NTPase"/>
</dbReference>
<evidence type="ECO:0000259" key="3">
    <source>
        <dbReference type="PROSITE" id="PS51856"/>
    </source>
</evidence>
<dbReference type="PANTHER" id="PTHR46425:SF1">
    <property type="entry name" value="TRANSCRIPTION TERMINATION FACTOR RHO"/>
    <property type="match status" value="1"/>
</dbReference>
<name>A0A6J4TC16_9ACTN</name>
<dbReference type="GO" id="GO:0006353">
    <property type="term" value="P:DNA-templated transcription termination"/>
    <property type="evidence" value="ECO:0007669"/>
    <property type="project" value="InterPro"/>
</dbReference>
<dbReference type="InterPro" id="IPR004665">
    <property type="entry name" value="Term_rho"/>
</dbReference>
<evidence type="ECO:0000256" key="1">
    <source>
        <dbReference type="PROSITE-ProRule" id="PRU01203"/>
    </source>
</evidence>
<proteinExistence type="inferred from homology"/>
<dbReference type="PANTHER" id="PTHR46425">
    <property type="entry name" value="TRANSCRIPTION TERMINATION FACTOR RHO"/>
    <property type="match status" value="1"/>
</dbReference>
<keyword evidence="1" id="KW-0694">RNA-binding</keyword>
<dbReference type="GO" id="GO:0003723">
    <property type="term" value="F:RNA binding"/>
    <property type="evidence" value="ECO:0007669"/>
    <property type="project" value="UniProtKB-UniRule"/>
</dbReference>
<feature type="compositionally biased region" description="Pro residues" evidence="2">
    <location>
        <begin position="46"/>
        <end position="57"/>
    </location>
</feature>
<dbReference type="GO" id="GO:0005524">
    <property type="term" value="F:ATP binding"/>
    <property type="evidence" value="ECO:0007669"/>
    <property type="project" value="InterPro"/>
</dbReference>
<dbReference type="Gene3D" id="3.40.50.300">
    <property type="entry name" value="P-loop containing nucleotide triphosphate hydrolases"/>
    <property type="match status" value="1"/>
</dbReference>
<protein>
    <submittedName>
        <fullName evidence="4">Transcription termination factor Rho</fullName>
    </submittedName>
</protein>
<accession>A0A6J4TC16</accession>
<dbReference type="PROSITE" id="PS51856">
    <property type="entry name" value="RHO_RNA_BD"/>
    <property type="match status" value="1"/>
</dbReference>
<comment type="similarity">
    <text evidence="1">Belongs to the Rho family.</text>
</comment>
<dbReference type="InterPro" id="IPR011113">
    <property type="entry name" value="Rho_RNA-bd"/>
</dbReference>
<dbReference type="Gene3D" id="2.40.50.140">
    <property type="entry name" value="Nucleic acid-binding proteins"/>
    <property type="match status" value="1"/>
</dbReference>
<dbReference type="GO" id="GO:0008186">
    <property type="term" value="F:ATP-dependent activity, acting on RNA"/>
    <property type="evidence" value="ECO:0007669"/>
    <property type="project" value="InterPro"/>
</dbReference>
<reference evidence="4" key="1">
    <citation type="submission" date="2020-02" db="EMBL/GenBank/DDBJ databases">
        <authorList>
            <person name="Meier V. D."/>
        </authorList>
    </citation>
    <scope>NUCLEOTIDE SEQUENCE</scope>
    <source>
        <strain evidence="4">AVDCRST_MAG45</strain>
    </source>
</reference>
<dbReference type="EMBL" id="CADCVU010000208">
    <property type="protein sequence ID" value="CAA9519437.1"/>
    <property type="molecule type" value="Genomic_DNA"/>
</dbReference>
<sequence length="250" mass="25794">MHVSPAQIKRCELRPGDEVAGPVRAPRRSERHPSLVHVETVNGAPAEPPPERPPFARPTPAYATDRLATPDELAAAPFGKGSRVAIVDPPGGEANALLRRMVAKLRESHPELTVTVALAGVRPEDAAQWPGGEAAVVGGAADGSIDEQSQAAELALERAKRLVEGGGHAVVVVDSLEAIAPDAARRIFAAARNHEGAGSLTVVGTLAVSDELARLATTRIMLEPGTGARGDDAPTVSADSSTVRADLLGA</sequence>
<feature type="region of interest" description="Disordered" evidence="2">
    <location>
        <begin position="1"/>
        <end position="61"/>
    </location>
</feature>
<evidence type="ECO:0000313" key="4">
    <source>
        <dbReference type="EMBL" id="CAA9519437.1"/>
    </source>
</evidence>